<organism evidence="3 4">
    <name type="scientific">Genlisea aurea</name>
    <dbReference type="NCBI Taxonomy" id="192259"/>
    <lineage>
        <taxon>Eukaryota</taxon>
        <taxon>Viridiplantae</taxon>
        <taxon>Streptophyta</taxon>
        <taxon>Embryophyta</taxon>
        <taxon>Tracheophyta</taxon>
        <taxon>Spermatophyta</taxon>
        <taxon>Magnoliopsida</taxon>
        <taxon>eudicotyledons</taxon>
        <taxon>Gunneridae</taxon>
        <taxon>Pentapetalae</taxon>
        <taxon>asterids</taxon>
        <taxon>lamiids</taxon>
        <taxon>Lamiales</taxon>
        <taxon>Lentibulariaceae</taxon>
        <taxon>Genlisea</taxon>
    </lineage>
</organism>
<dbReference type="OrthoDB" id="912875at2759"/>
<accession>S8EBS6</accession>
<feature type="region of interest" description="Disordered" evidence="1">
    <location>
        <begin position="592"/>
        <end position="613"/>
    </location>
</feature>
<evidence type="ECO:0000313" key="4">
    <source>
        <dbReference type="Proteomes" id="UP000015453"/>
    </source>
</evidence>
<dbReference type="Pfam" id="PF14223">
    <property type="entry name" value="Retrotran_gag_2"/>
    <property type="match status" value="1"/>
</dbReference>
<feature type="compositionally biased region" description="Polar residues" evidence="1">
    <location>
        <begin position="246"/>
        <end position="270"/>
    </location>
</feature>
<dbReference type="Pfam" id="PF07727">
    <property type="entry name" value="RVT_2"/>
    <property type="match status" value="1"/>
</dbReference>
<comment type="caution">
    <text evidence="3">The sequence shown here is derived from an EMBL/GenBank/DDBJ whole genome shotgun (WGS) entry which is preliminary data.</text>
</comment>
<gene>
    <name evidence="3" type="ORF">M569_01413</name>
</gene>
<evidence type="ECO:0000313" key="3">
    <source>
        <dbReference type="EMBL" id="EPS73343.1"/>
    </source>
</evidence>
<protein>
    <recommendedName>
        <fullName evidence="2">Reverse transcriptase Ty1/copia-type domain-containing protein</fullName>
    </recommendedName>
</protein>
<dbReference type="AlphaFoldDB" id="S8EBS6"/>
<name>S8EBS6_9LAMI</name>
<feature type="region of interest" description="Disordered" evidence="1">
    <location>
        <begin position="537"/>
        <end position="573"/>
    </location>
</feature>
<reference evidence="3 4" key="1">
    <citation type="journal article" date="2013" name="BMC Genomics">
        <title>The miniature genome of a carnivorous plant Genlisea aurea contains a low number of genes and short non-coding sequences.</title>
        <authorList>
            <person name="Leushkin E.V."/>
            <person name="Sutormin R.A."/>
            <person name="Nabieva E.R."/>
            <person name="Penin A.A."/>
            <person name="Kondrashov A.S."/>
            <person name="Logacheva M.D."/>
        </authorList>
    </citation>
    <scope>NUCLEOTIDE SEQUENCE [LARGE SCALE GENOMIC DNA]</scope>
</reference>
<evidence type="ECO:0000256" key="1">
    <source>
        <dbReference type="SAM" id="MobiDB-lite"/>
    </source>
</evidence>
<dbReference type="Proteomes" id="UP000015453">
    <property type="component" value="Unassembled WGS sequence"/>
</dbReference>
<dbReference type="PANTHER" id="PTHR47481">
    <property type="match status" value="1"/>
</dbReference>
<feature type="compositionally biased region" description="Polar residues" evidence="1">
    <location>
        <begin position="537"/>
        <end position="552"/>
    </location>
</feature>
<feature type="domain" description="Reverse transcriptase Ty1/copia-type" evidence="2">
    <location>
        <begin position="662"/>
        <end position="769"/>
    </location>
</feature>
<dbReference type="InterPro" id="IPR013103">
    <property type="entry name" value="RVT_2"/>
</dbReference>
<keyword evidence="4" id="KW-1185">Reference proteome</keyword>
<sequence>MASSTSVNVTNFITVKLNNTNFHLWHEMALGLAENQGLAGHLTGETIIPPKFEAVPEGQTTIEQPKLTKEFQEWHTSDRLLRSWLLSTISEESWPLIVGCETSNAVWNALTDAYAQRSEERRYALRYQLNQLRKKPDQSLNDYLLIFKKVCDDLAAISDKVPDEEKVYSLLTSLGTGYDAFSTTMLKQPRPSYRDLIPQLQSFEIRKQLNEEAAQQYNPMAAYFTKKKDSHSPVRFSSDGRGFQAQGKSTSQQVNNCNQNSINHSQQPRNRQARALPPPPGKRRMTPQERERYKNEICQMCNVQGHVAKICWRLPGPQAEPDIDLISPALANLTLDNSISETEWTADTGATNHMAGKKSVFDTLKLNQDGDGVIVGDGRILPIHGLTSQEAVQCEFSNLGFVVKDRDTGHHRAMGHRRGGLYTINQPATALFSTRFKSCSTEVWHQRLGASEHRSLDAHGAAASDPRADITSGTRNSSLHLDVETHGDCSVAVADEPTPNTATRTHESRVRTSDAIVGGTADQPDLTDALNDVVPVINNSDNRTPPTISPLNYSDDGAHSPIESSSSSSLNDHISTSLPLLSSNSPLFAGTETPIGPAPTDAAISRPRTRSQSGIVKPNPKYALYISHFDSIPLEPKTVKEAISHPGWKAAMEEELAALHHNETWLLVPRDEASHTIGCKWVFKTKLRPDGSLDRLKARLVAKGYNQIDGVDYTETFSPVIRPGTIRLVLSIALTRNWDIRQLDVKNAFLHGKISEDIFMEQPPGMNNSQFPAHPG</sequence>
<feature type="region of interest" description="Disordered" evidence="1">
    <location>
        <begin position="453"/>
        <end position="473"/>
    </location>
</feature>
<feature type="region of interest" description="Disordered" evidence="1">
    <location>
        <begin position="491"/>
        <end position="511"/>
    </location>
</feature>
<dbReference type="EMBL" id="AUSU01000463">
    <property type="protein sequence ID" value="EPS73343.1"/>
    <property type="molecule type" value="Genomic_DNA"/>
</dbReference>
<evidence type="ECO:0000259" key="2">
    <source>
        <dbReference type="Pfam" id="PF07727"/>
    </source>
</evidence>
<proteinExistence type="predicted"/>
<feature type="region of interest" description="Disordered" evidence="1">
    <location>
        <begin position="228"/>
        <end position="288"/>
    </location>
</feature>
<dbReference type="PANTHER" id="PTHR47481:SF10">
    <property type="entry name" value="COPIA-LIKE POLYPROTEIN_RETROTRANSPOSON"/>
    <property type="match status" value="1"/>
</dbReference>